<dbReference type="SUPFAM" id="SSF52402">
    <property type="entry name" value="Adenine nucleotide alpha hydrolases-like"/>
    <property type="match status" value="1"/>
</dbReference>
<dbReference type="Proteomes" id="UP000178235">
    <property type="component" value="Unassembled WGS sequence"/>
</dbReference>
<evidence type="ECO:0000256" key="3">
    <source>
        <dbReference type="ARBA" id="ARBA00012746"/>
    </source>
</evidence>
<feature type="domain" description="GMPS ATP-PPase" evidence="11">
    <location>
        <begin position="196"/>
        <end position="402"/>
    </location>
</feature>
<dbReference type="PANTHER" id="PTHR11922">
    <property type="entry name" value="GMP SYNTHASE-RELATED"/>
    <property type="match status" value="1"/>
</dbReference>
<dbReference type="Pfam" id="PF00958">
    <property type="entry name" value="GMP_synt_C"/>
    <property type="match status" value="1"/>
</dbReference>
<protein>
    <recommendedName>
        <fullName evidence="3">GMP synthase (glutamine-hydrolyzing)</fullName>
        <ecNumber evidence="3">6.3.5.2</ecNumber>
    </recommendedName>
</protein>
<feature type="binding site" evidence="10">
    <location>
        <begin position="239"/>
        <end position="245"/>
    </location>
    <ligand>
        <name>ATP</name>
        <dbReference type="ChEBI" id="CHEBI:30616"/>
    </ligand>
</feature>
<dbReference type="Gene3D" id="3.40.50.880">
    <property type="match status" value="1"/>
</dbReference>
<proteinExistence type="predicted"/>
<accession>A0A1F6VG35</accession>
<comment type="caution">
    <text evidence="12">The sequence shown here is derived from an EMBL/GenBank/DDBJ whole genome shotgun (WGS) entry which is preliminary data.</text>
</comment>
<evidence type="ECO:0000256" key="5">
    <source>
        <dbReference type="ARBA" id="ARBA00022741"/>
    </source>
</evidence>
<dbReference type="PROSITE" id="PS51273">
    <property type="entry name" value="GATASE_TYPE_1"/>
    <property type="match status" value="1"/>
</dbReference>
<keyword evidence="8 10" id="KW-0067">ATP-binding</keyword>
<dbReference type="NCBIfam" id="NF000848">
    <property type="entry name" value="PRK00074.1"/>
    <property type="match status" value="1"/>
</dbReference>
<reference evidence="12 13" key="1">
    <citation type="journal article" date="2016" name="Nat. Commun.">
        <title>Thousands of microbial genomes shed light on interconnected biogeochemical processes in an aquifer system.</title>
        <authorList>
            <person name="Anantharaman K."/>
            <person name="Brown C.T."/>
            <person name="Hug L.A."/>
            <person name="Sharon I."/>
            <person name="Castelle C.J."/>
            <person name="Probst A.J."/>
            <person name="Thomas B.C."/>
            <person name="Singh A."/>
            <person name="Wilkins M.J."/>
            <person name="Karaoz U."/>
            <person name="Brodie E.L."/>
            <person name="Williams K.H."/>
            <person name="Hubbard S.S."/>
            <person name="Banfield J.F."/>
        </authorList>
    </citation>
    <scope>NUCLEOTIDE SEQUENCE [LARGE SCALE GENOMIC DNA]</scope>
</reference>
<name>A0A1F6VG35_9BACT</name>
<evidence type="ECO:0000256" key="8">
    <source>
        <dbReference type="ARBA" id="ARBA00022840"/>
    </source>
</evidence>
<evidence type="ECO:0000313" key="13">
    <source>
        <dbReference type="Proteomes" id="UP000178235"/>
    </source>
</evidence>
<evidence type="ECO:0000256" key="2">
    <source>
        <dbReference type="ARBA" id="ARBA00005153"/>
    </source>
</evidence>
<keyword evidence="9" id="KW-0315">Glutamine amidotransferase</keyword>
<dbReference type="CDD" id="cd01742">
    <property type="entry name" value="GATase1_GMP_Synthase"/>
    <property type="match status" value="1"/>
</dbReference>
<dbReference type="InterPro" id="IPR017926">
    <property type="entry name" value="GATASE"/>
</dbReference>
<sequence>MKDIQILIVDYGSQYTLVIGRSLRELGVRSLILPPKKVDQWLKENDPKTVILSGSNWSVHNEGAPELPKSLDITGKKYFILGVCYGMQLLAHKQGGKVARPHDHREYGPAVVTLDTTHPLFSGVKEKTEVWASHGDTVSKLPKGFRSIAVSGGIAAMSDKTNRVLGIQFHPEVADTKEGKKMLQNFLKISGCKKDWNPEDLIREIQKEVLDIVTSPKPSPDRRGKKGEVIKQKVILGVSGGVDSTTLAAILAPVLKDRLICVAIDTGGLRAGELSELKANTGSALGKNGLKNFTVIDAGDEFIKNVSTTIDGEEKRARFREVYKKIFEEQIAKYNAGFIVQGTLATDIIESGKIGESAMIKTHHNVGLLWKVEDLHPFRNLFKYEVRELARTLKLPPAIYERNPFPGPGLYLRIVGTPVSKENITLVREADKTVSDILKKHKITKDISQLIVALIGINSVGVKGDERVYGHSLAVRAVQTVDFMTAKSYYFPEEIINEITSALTKHKDIVRVFFDMTPKPPATTEFE</sequence>
<dbReference type="EMBL" id="MFTS01000003">
    <property type="protein sequence ID" value="OGI68539.1"/>
    <property type="molecule type" value="Genomic_DNA"/>
</dbReference>
<dbReference type="GO" id="GO:0005829">
    <property type="term" value="C:cytosol"/>
    <property type="evidence" value="ECO:0007669"/>
    <property type="project" value="TreeGrafter"/>
</dbReference>
<dbReference type="InterPro" id="IPR025777">
    <property type="entry name" value="GMPS_ATP_PPase_dom"/>
</dbReference>
<dbReference type="CDD" id="cd01997">
    <property type="entry name" value="GMP_synthase_C"/>
    <property type="match status" value="1"/>
</dbReference>
<dbReference type="UniPathway" id="UPA00189">
    <property type="reaction ID" value="UER00296"/>
</dbReference>
<keyword evidence="6 10" id="KW-0332">GMP biosynthesis</keyword>
<dbReference type="InterPro" id="IPR029062">
    <property type="entry name" value="Class_I_gatase-like"/>
</dbReference>
<dbReference type="GO" id="GO:0005524">
    <property type="term" value="F:ATP binding"/>
    <property type="evidence" value="ECO:0007669"/>
    <property type="project" value="UniProtKB-UniRule"/>
</dbReference>
<dbReference type="Gene3D" id="3.40.50.620">
    <property type="entry name" value="HUPs"/>
    <property type="match status" value="1"/>
</dbReference>
<evidence type="ECO:0000313" key="12">
    <source>
        <dbReference type="EMBL" id="OGI68539.1"/>
    </source>
</evidence>
<dbReference type="Gene3D" id="3.30.300.10">
    <property type="match status" value="1"/>
</dbReference>
<organism evidence="12 13">
    <name type="scientific">Candidatus Nomurabacteria bacterium RIFCSPHIGHO2_01_FULL_42_15</name>
    <dbReference type="NCBI Taxonomy" id="1801742"/>
    <lineage>
        <taxon>Bacteria</taxon>
        <taxon>Candidatus Nomuraibacteriota</taxon>
    </lineage>
</organism>
<dbReference type="GO" id="GO:0003921">
    <property type="term" value="F:GMP synthase activity"/>
    <property type="evidence" value="ECO:0007669"/>
    <property type="project" value="InterPro"/>
</dbReference>
<comment type="function">
    <text evidence="1">Catalyzes the synthesis of GMP from XMP.</text>
</comment>
<dbReference type="InterPro" id="IPR014729">
    <property type="entry name" value="Rossmann-like_a/b/a_fold"/>
</dbReference>
<evidence type="ECO:0000256" key="4">
    <source>
        <dbReference type="ARBA" id="ARBA00022598"/>
    </source>
</evidence>
<keyword evidence="7 10" id="KW-0658">Purine biosynthesis</keyword>
<dbReference type="InterPro" id="IPR001674">
    <property type="entry name" value="GMP_synth_C"/>
</dbReference>
<dbReference type="SUPFAM" id="SSF54810">
    <property type="entry name" value="GMP synthetase C-terminal dimerisation domain"/>
    <property type="match status" value="1"/>
</dbReference>
<evidence type="ECO:0000259" key="11">
    <source>
        <dbReference type="PROSITE" id="PS51553"/>
    </source>
</evidence>
<dbReference type="InterPro" id="IPR004739">
    <property type="entry name" value="GMP_synth_GATase"/>
</dbReference>
<evidence type="ECO:0000256" key="7">
    <source>
        <dbReference type="ARBA" id="ARBA00022755"/>
    </source>
</evidence>
<keyword evidence="5 10" id="KW-0547">Nucleotide-binding</keyword>
<evidence type="ECO:0000256" key="10">
    <source>
        <dbReference type="PROSITE-ProRule" id="PRU00886"/>
    </source>
</evidence>
<dbReference type="PROSITE" id="PS51553">
    <property type="entry name" value="GMPS_ATP_PPASE"/>
    <property type="match status" value="1"/>
</dbReference>
<dbReference type="AlphaFoldDB" id="A0A1F6VG35"/>
<dbReference type="NCBIfam" id="TIGR00888">
    <property type="entry name" value="guaA_Nterm"/>
    <property type="match status" value="1"/>
</dbReference>
<gene>
    <name evidence="12" type="ORF">A2738_01515</name>
</gene>
<dbReference type="Pfam" id="PF00117">
    <property type="entry name" value="GATase"/>
    <property type="match status" value="1"/>
</dbReference>
<evidence type="ECO:0000256" key="9">
    <source>
        <dbReference type="ARBA" id="ARBA00022962"/>
    </source>
</evidence>
<keyword evidence="4" id="KW-0436">Ligase</keyword>
<evidence type="ECO:0000256" key="6">
    <source>
        <dbReference type="ARBA" id="ARBA00022749"/>
    </source>
</evidence>
<dbReference type="PANTHER" id="PTHR11922:SF2">
    <property type="entry name" value="GMP SYNTHASE [GLUTAMINE-HYDROLYZING]"/>
    <property type="match status" value="1"/>
</dbReference>
<dbReference type="SUPFAM" id="SSF52317">
    <property type="entry name" value="Class I glutamine amidotransferase-like"/>
    <property type="match status" value="1"/>
</dbReference>
<dbReference type="EC" id="6.3.5.2" evidence="3"/>
<evidence type="ECO:0000256" key="1">
    <source>
        <dbReference type="ARBA" id="ARBA00002332"/>
    </source>
</evidence>
<comment type="pathway">
    <text evidence="2">Purine metabolism; GMP biosynthesis; GMP from XMP (L-Gln route): step 1/1.</text>
</comment>